<evidence type="ECO:0000256" key="9">
    <source>
        <dbReference type="ARBA" id="ARBA00023211"/>
    </source>
</evidence>
<dbReference type="PANTHER" id="PTHR12439">
    <property type="entry name" value="PLACENTAL PROTEIN 11-RELATED"/>
    <property type="match status" value="1"/>
</dbReference>
<evidence type="ECO:0000256" key="5">
    <source>
        <dbReference type="ARBA" id="ARBA00022723"/>
    </source>
</evidence>
<evidence type="ECO:0000256" key="2">
    <source>
        <dbReference type="ARBA" id="ARBA00010168"/>
    </source>
</evidence>
<keyword evidence="7" id="KW-0378">Hydrolase</keyword>
<keyword evidence="6" id="KW-0255">Endonuclease</keyword>
<dbReference type="GO" id="GO:0016787">
    <property type="term" value="F:hydrolase activity"/>
    <property type="evidence" value="ECO:0007669"/>
    <property type="project" value="UniProtKB-KW"/>
</dbReference>
<accession>A0A6A5BUC8</accession>
<evidence type="ECO:0000256" key="7">
    <source>
        <dbReference type="ARBA" id="ARBA00022801"/>
    </source>
</evidence>
<dbReference type="GO" id="GO:0016829">
    <property type="term" value="F:lyase activity"/>
    <property type="evidence" value="ECO:0007669"/>
    <property type="project" value="UniProtKB-KW"/>
</dbReference>
<dbReference type="PANTHER" id="PTHR12439:SF11">
    <property type="entry name" value="URIDYLATE-SPECIFIC ENDORIBONUCLEASE"/>
    <property type="match status" value="1"/>
</dbReference>
<keyword evidence="5" id="KW-0479">Metal-binding</keyword>
<dbReference type="GeneID" id="68110580"/>
<proteinExistence type="inferred from homology"/>
<dbReference type="OrthoDB" id="430326at2759"/>
<name>A0A6A5BUC8_NAEFO</name>
<organism evidence="12 13">
    <name type="scientific">Naegleria fowleri</name>
    <name type="common">Brain eating amoeba</name>
    <dbReference type="NCBI Taxonomy" id="5763"/>
    <lineage>
        <taxon>Eukaryota</taxon>
        <taxon>Discoba</taxon>
        <taxon>Heterolobosea</taxon>
        <taxon>Tetramitia</taxon>
        <taxon>Eutetramitia</taxon>
        <taxon>Vahlkampfiidae</taxon>
        <taxon>Naegleria</taxon>
    </lineage>
</organism>
<sequence length="350" mass="40382">MSLTNILPSTLATHGGGLLDPQKLFDEIWQADVNRITPLNALPSKPGEYYTPYICLVLSQINSNQHHLFNLYKYHSSLQSYVKTNPREFLKSRLPQTRTYSLIATLFDNYKEDQRLRETNTEQEAIEIDEFLDGILQTRCIQLLGAYLKQIGLIKRINDEEGEHESMRMTAESGVSPSLKSFLLNMWFQQYPLNFNNPDLSGFEHCVVGERNKQKVSGYHYWFKYYYDDSVYNERGFDSISASVRRDQQLTPDFVQVQFNKISQDSPYHFTQGDLKSMWVGVSPECYIALLTLAQVVHSSPALRHILDCVPIHGSWYRIEVQSAVDNETGEVRLRSVFPEFRGLILISGQ</sequence>
<dbReference type="InterPro" id="IPR039787">
    <property type="entry name" value="ENDOU"/>
</dbReference>
<dbReference type="RefSeq" id="XP_044562083.1">
    <property type="nucleotide sequence ID" value="XM_044706658.1"/>
</dbReference>
<evidence type="ECO:0000313" key="13">
    <source>
        <dbReference type="Proteomes" id="UP000444721"/>
    </source>
</evidence>
<keyword evidence="8" id="KW-0694">RNA-binding</keyword>
<keyword evidence="10" id="KW-0456">Lyase</keyword>
<evidence type="ECO:0000256" key="4">
    <source>
        <dbReference type="ARBA" id="ARBA00022722"/>
    </source>
</evidence>
<dbReference type="Proteomes" id="UP000444721">
    <property type="component" value="Unassembled WGS sequence"/>
</dbReference>
<keyword evidence="13" id="KW-1185">Reference proteome</keyword>
<reference evidence="12 13" key="1">
    <citation type="journal article" date="2019" name="Sci. Rep.">
        <title>Nanopore sequencing improves the draft genome of the human pathogenic amoeba Naegleria fowleri.</title>
        <authorList>
            <person name="Liechti N."/>
            <person name="Schurch N."/>
            <person name="Bruggmann R."/>
            <person name="Wittwer M."/>
        </authorList>
    </citation>
    <scope>NUCLEOTIDE SEQUENCE [LARGE SCALE GENOMIC DNA]</scope>
    <source>
        <strain evidence="12 13">ATCC 30894</strain>
    </source>
</reference>
<dbReference type="InterPro" id="IPR037227">
    <property type="entry name" value="EndoU-like"/>
</dbReference>
<evidence type="ECO:0000256" key="10">
    <source>
        <dbReference type="ARBA" id="ARBA00023239"/>
    </source>
</evidence>
<dbReference type="GO" id="GO:0003723">
    <property type="term" value="F:RNA binding"/>
    <property type="evidence" value="ECO:0007669"/>
    <property type="project" value="UniProtKB-KW"/>
</dbReference>
<dbReference type="GO" id="GO:0004521">
    <property type="term" value="F:RNA endonuclease activity"/>
    <property type="evidence" value="ECO:0007669"/>
    <property type="project" value="InterPro"/>
</dbReference>
<evidence type="ECO:0000313" key="12">
    <source>
        <dbReference type="EMBL" id="KAF0977370.1"/>
    </source>
</evidence>
<dbReference type="VEuPathDB" id="AmoebaDB:NF0062310"/>
<dbReference type="AlphaFoldDB" id="A0A6A5BUC8"/>
<comment type="subunit">
    <text evidence="3">Monomer.</text>
</comment>
<dbReference type="GO" id="GO:0046872">
    <property type="term" value="F:metal ion binding"/>
    <property type="evidence" value="ECO:0007669"/>
    <property type="project" value="UniProtKB-KW"/>
</dbReference>
<dbReference type="Pfam" id="PF09412">
    <property type="entry name" value="XendoU"/>
    <property type="match status" value="1"/>
</dbReference>
<evidence type="ECO:0000259" key="11">
    <source>
        <dbReference type="PROSITE" id="PS51959"/>
    </source>
</evidence>
<comment type="similarity">
    <text evidence="2">Belongs to the ENDOU family.</text>
</comment>
<comment type="cofactor">
    <cofactor evidence="1">
        <name>Mn(2+)</name>
        <dbReference type="ChEBI" id="CHEBI:29035"/>
    </cofactor>
</comment>
<dbReference type="VEuPathDB" id="AmoebaDB:NfTy_071900"/>
<dbReference type="PROSITE" id="PS51959">
    <property type="entry name" value="ENDOU"/>
    <property type="match status" value="1"/>
</dbReference>
<evidence type="ECO:0000256" key="3">
    <source>
        <dbReference type="ARBA" id="ARBA00011245"/>
    </source>
</evidence>
<dbReference type="EMBL" id="VFQX01000034">
    <property type="protein sequence ID" value="KAF0977370.1"/>
    <property type="molecule type" value="Genomic_DNA"/>
</dbReference>
<dbReference type="CDD" id="cd21159">
    <property type="entry name" value="XendoU"/>
    <property type="match status" value="1"/>
</dbReference>
<protein>
    <recommendedName>
        <fullName evidence="11">EndoU domain-containing protein</fullName>
    </recommendedName>
</protein>
<dbReference type="VEuPathDB" id="AmoebaDB:FDP41_003362"/>
<feature type="domain" description="EndoU" evidence="11">
    <location>
        <begin position="17"/>
        <end position="343"/>
    </location>
</feature>
<evidence type="ECO:0000256" key="1">
    <source>
        <dbReference type="ARBA" id="ARBA00001936"/>
    </source>
</evidence>
<evidence type="ECO:0000256" key="6">
    <source>
        <dbReference type="ARBA" id="ARBA00022759"/>
    </source>
</evidence>
<keyword evidence="9" id="KW-0464">Manganese</keyword>
<keyword evidence="4" id="KW-0540">Nuclease</keyword>
<dbReference type="InterPro" id="IPR018998">
    <property type="entry name" value="EndoU_C"/>
</dbReference>
<evidence type="ECO:0000256" key="8">
    <source>
        <dbReference type="ARBA" id="ARBA00022884"/>
    </source>
</evidence>
<gene>
    <name evidence="12" type="ORF">FDP41_003362</name>
</gene>
<comment type="caution">
    <text evidence="12">The sequence shown here is derived from an EMBL/GenBank/DDBJ whole genome shotgun (WGS) entry which is preliminary data.</text>
</comment>
<dbReference type="SUPFAM" id="SSF142877">
    <property type="entry name" value="EndoU-like"/>
    <property type="match status" value="1"/>
</dbReference>